<dbReference type="PANTHER" id="PTHR13935">
    <property type="entry name" value="ACHAETE-SCUTE TRANSCRIPTION FACTOR-RELATED"/>
    <property type="match status" value="1"/>
</dbReference>
<evidence type="ECO:0000256" key="5">
    <source>
        <dbReference type="ARBA" id="ARBA00023242"/>
    </source>
</evidence>
<evidence type="ECO:0000313" key="10">
    <source>
        <dbReference type="Proteomes" id="UP001161247"/>
    </source>
</evidence>
<dbReference type="Pfam" id="PF00010">
    <property type="entry name" value="HLH"/>
    <property type="match status" value="1"/>
</dbReference>
<reference evidence="9" key="1">
    <citation type="submission" date="2023-03" db="EMBL/GenBank/DDBJ databases">
        <authorList>
            <person name="Julca I."/>
        </authorList>
    </citation>
    <scope>NUCLEOTIDE SEQUENCE</scope>
</reference>
<dbReference type="GO" id="GO:0090575">
    <property type="term" value="C:RNA polymerase II transcription regulator complex"/>
    <property type="evidence" value="ECO:0007669"/>
    <property type="project" value="TreeGrafter"/>
</dbReference>
<keyword evidence="5" id="KW-0539">Nucleus</keyword>
<dbReference type="PANTHER" id="PTHR13935:SF106">
    <property type="entry name" value="ACHAETE-SCUTE COMPLEX PROTEIN T5-RELATED"/>
    <property type="match status" value="1"/>
</dbReference>
<evidence type="ECO:0000256" key="4">
    <source>
        <dbReference type="ARBA" id="ARBA00023163"/>
    </source>
</evidence>
<dbReference type="Gene3D" id="4.10.280.10">
    <property type="entry name" value="Helix-loop-helix DNA-binding domain"/>
    <property type="match status" value="1"/>
</dbReference>
<dbReference type="InterPro" id="IPR011598">
    <property type="entry name" value="bHLH_dom"/>
</dbReference>
<dbReference type="InterPro" id="IPR036638">
    <property type="entry name" value="HLH_DNA-bd_sf"/>
</dbReference>
<keyword evidence="2" id="KW-0805">Transcription regulation</keyword>
<accession>A0AAV1CJH0</accession>
<dbReference type="InterPro" id="IPR015660">
    <property type="entry name" value="MASH1/Ascl1a-like"/>
</dbReference>
<dbReference type="GO" id="GO:0000977">
    <property type="term" value="F:RNA polymerase II transcription regulatory region sequence-specific DNA binding"/>
    <property type="evidence" value="ECO:0007669"/>
    <property type="project" value="TreeGrafter"/>
</dbReference>
<dbReference type="EMBL" id="OX459119">
    <property type="protein sequence ID" value="CAI9095816.1"/>
    <property type="molecule type" value="Genomic_DNA"/>
</dbReference>
<feature type="region of interest" description="Disordered" evidence="7">
    <location>
        <begin position="55"/>
        <end position="123"/>
    </location>
</feature>
<evidence type="ECO:0000256" key="6">
    <source>
        <dbReference type="SAM" id="Coils"/>
    </source>
</evidence>
<dbReference type="SUPFAM" id="SSF47459">
    <property type="entry name" value="HLH, helix-loop-helix DNA-binding domain"/>
    <property type="match status" value="1"/>
</dbReference>
<proteinExistence type="predicted"/>
<feature type="coiled-coil region" evidence="6">
    <location>
        <begin position="154"/>
        <end position="181"/>
    </location>
</feature>
<feature type="compositionally biased region" description="Basic and acidic residues" evidence="7">
    <location>
        <begin position="104"/>
        <end position="123"/>
    </location>
</feature>
<protein>
    <submittedName>
        <fullName evidence="9">OLC1v1031838C1</fullName>
    </submittedName>
</protein>
<dbReference type="AlphaFoldDB" id="A0AAV1CJH0"/>
<dbReference type="GO" id="GO:0046983">
    <property type="term" value="F:protein dimerization activity"/>
    <property type="evidence" value="ECO:0007669"/>
    <property type="project" value="InterPro"/>
</dbReference>
<feature type="compositionally biased region" description="Low complexity" evidence="7">
    <location>
        <begin position="63"/>
        <end position="83"/>
    </location>
</feature>
<dbReference type="GO" id="GO:0000981">
    <property type="term" value="F:DNA-binding transcription factor activity, RNA polymerase II-specific"/>
    <property type="evidence" value="ECO:0007669"/>
    <property type="project" value="TreeGrafter"/>
</dbReference>
<feature type="domain" description="BHLH" evidence="8">
    <location>
        <begin position="112"/>
        <end position="164"/>
    </location>
</feature>
<dbReference type="Proteomes" id="UP001161247">
    <property type="component" value="Chromosome 2"/>
</dbReference>
<evidence type="ECO:0000256" key="1">
    <source>
        <dbReference type="ARBA" id="ARBA00004123"/>
    </source>
</evidence>
<dbReference type="PROSITE" id="PS50888">
    <property type="entry name" value="BHLH"/>
    <property type="match status" value="1"/>
</dbReference>
<keyword evidence="3" id="KW-0238">DNA-binding</keyword>
<evidence type="ECO:0000313" key="9">
    <source>
        <dbReference type="EMBL" id="CAI9095816.1"/>
    </source>
</evidence>
<keyword evidence="6" id="KW-0175">Coiled coil</keyword>
<sequence length="306" mass="35176">MDNTLIPWYLQMDDTFLFQDTTFPTIPHLDHTLFPDLQNPTIPPSNSALVFNSMQHQEKRDQAVATATTKAPVATTSSTPTAVAKEKRKRVSKSSKIQQDGDDNEKPADDHQKRVFRRDTERQRRQEMANLYASLRKFLPLEYLKGQRSTVDQLHQAENYIKHKKEEIRELELKRDKLRNLFGKSADNIKNNAKKLRSFSSNVEFKIRPCSTSGIEVLISCNLSDDDDWFPLSRVLSVLRNEGLTVVSCMKTKVNRNLHCVIQTEVGEGACKMNDREQLSSLEKKLDEEVIAWKSLGPCLRPEWNS</sequence>
<name>A0AAV1CJH0_OLDCO</name>
<evidence type="ECO:0000256" key="7">
    <source>
        <dbReference type="SAM" id="MobiDB-lite"/>
    </source>
</evidence>
<evidence type="ECO:0000259" key="8">
    <source>
        <dbReference type="PROSITE" id="PS50888"/>
    </source>
</evidence>
<gene>
    <name evidence="9" type="ORF">OLC1_LOCUS6706</name>
</gene>
<keyword evidence="10" id="KW-1185">Reference proteome</keyword>
<evidence type="ECO:0000256" key="2">
    <source>
        <dbReference type="ARBA" id="ARBA00023015"/>
    </source>
</evidence>
<evidence type="ECO:0000256" key="3">
    <source>
        <dbReference type="ARBA" id="ARBA00023125"/>
    </source>
</evidence>
<keyword evidence="4" id="KW-0804">Transcription</keyword>
<organism evidence="9 10">
    <name type="scientific">Oldenlandia corymbosa var. corymbosa</name>
    <dbReference type="NCBI Taxonomy" id="529605"/>
    <lineage>
        <taxon>Eukaryota</taxon>
        <taxon>Viridiplantae</taxon>
        <taxon>Streptophyta</taxon>
        <taxon>Embryophyta</taxon>
        <taxon>Tracheophyta</taxon>
        <taxon>Spermatophyta</taxon>
        <taxon>Magnoliopsida</taxon>
        <taxon>eudicotyledons</taxon>
        <taxon>Gunneridae</taxon>
        <taxon>Pentapetalae</taxon>
        <taxon>asterids</taxon>
        <taxon>lamiids</taxon>
        <taxon>Gentianales</taxon>
        <taxon>Rubiaceae</taxon>
        <taxon>Rubioideae</taxon>
        <taxon>Spermacoceae</taxon>
        <taxon>Hedyotis-Oldenlandia complex</taxon>
        <taxon>Oldenlandia</taxon>
    </lineage>
</organism>
<comment type="subcellular location">
    <subcellularLocation>
        <location evidence="1">Nucleus</location>
    </subcellularLocation>
</comment>